<proteinExistence type="predicted"/>
<organism evidence="1 2">
    <name type="scientific">Tanacetum coccineum</name>
    <dbReference type="NCBI Taxonomy" id="301880"/>
    <lineage>
        <taxon>Eukaryota</taxon>
        <taxon>Viridiplantae</taxon>
        <taxon>Streptophyta</taxon>
        <taxon>Embryophyta</taxon>
        <taxon>Tracheophyta</taxon>
        <taxon>Spermatophyta</taxon>
        <taxon>Magnoliopsida</taxon>
        <taxon>eudicotyledons</taxon>
        <taxon>Gunneridae</taxon>
        <taxon>Pentapetalae</taxon>
        <taxon>asterids</taxon>
        <taxon>campanulids</taxon>
        <taxon>Asterales</taxon>
        <taxon>Asteraceae</taxon>
        <taxon>Asteroideae</taxon>
        <taxon>Anthemideae</taxon>
        <taxon>Anthemidinae</taxon>
        <taxon>Tanacetum</taxon>
    </lineage>
</organism>
<dbReference type="Proteomes" id="UP001151760">
    <property type="component" value="Unassembled WGS sequence"/>
</dbReference>
<accession>A0ABQ4XGW4</accession>
<sequence length="330" mass="38742">MTKVIKGEFEKLEDLKVKDVSLTYDTSLEVFNNEFNRLSGMDDDLFTYEVEVANILCDLNKDDDSEQRMSHEADDDMGYDPSDVAFTEWLRSKFLTTRRWIIIKRKHYGFTGLEEMMKFSLQMKSFLIMKMKLLKSLGSTLIYLILKHLCARPLMNLTIFCKSIQTYLLRTLRDSRLMKNIRMIGSMNETKIYHGLIRNHGLTLDWKNDGYCNGGNLPGAYIVGDSLHYQDYEWYEALKDSELKEQALRNKAIMEGLISDDESSNNAHELLVCNMRRFKMIKYSFGQDKEYVVIKEDEYDDLAKTNDDACRAYQEIFRMIDEGWMVTRAE</sequence>
<comment type="caution">
    <text evidence="1">The sequence shown here is derived from an EMBL/GenBank/DDBJ whole genome shotgun (WGS) entry which is preliminary data.</text>
</comment>
<reference evidence="1" key="1">
    <citation type="journal article" date="2022" name="Int. J. Mol. Sci.">
        <title>Draft Genome of Tanacetum Coccineum: Genomic Comparison of Closely Related Tanacetum-Family Plants.</title>
        <authorList>
            <person name="Yamashiro T."/>
            <person name="Shiraishi A."/>
            <person name="Nakayama K."/>
            <person name="Satake H."/>
        </authorList>
    </citation>
    <scope>NUCLEOTIDE SEQUENCE</scope>
</reference>
<name>A0ABQ4XGW4_9ASTR</name>
<evidence type="ECO:0000313" key="2">
    <source>
        <dbReference type="Proteomes" id="UP001151760"/>
    </source>
</evidence>
<dbReference type="EMBL" id="BQNB010009494">
    <property type="protein sequence ID" value="GJS64312.1"/>
    <property type="molecule type" value="Genomic_DNA"/>
</dbReference>
<protein>
    <submittedName>
        <fullName evidence="1">Uncharacterized protein</fullName>
    </submittedName>
</protein>
<reference evidence="1" key="2">
    <citation type="submission" date="2022-01" db="EMBL/GenBank/DDBJ databases">
        <authorList>
            <person name="Yamashiro T."/>
            <person name="Shiraishi A."/>
            <person name="Satake H."/>
            <person name="Nakayama K."/>
        </authorList>
    </citation>
    <scope>NUCLEOTIDE SEQUENCE</scope>
</reference>
<evidence type="ECO:0000313" key="1">
    <source>
        <dbReference type="EMBL" id="GJS64312.1"/>
    </source>
</evidence>
<gene>
    <name evidence="1" type="ORF">Tco_0678876</name>
</gene>
<keyword evidence="2" id="KW-1185">Reference proteome</keyword>